<name>A0A4S2EKA3_9LACO</name>
<dbReference type="PANTHER" id="PTHR43077">
    <property type="entry name" value="TRANSPORT PERMEASE YVFS-RELATED"/>
    <property type="match status" value="1"/>
</dbReference>
<evidence type="ECO:0000256" key="10">
    <source>
        <dbReference type="SAM" id="MobiDB-lite"/>
    </source>
</evidence>
<keyword evidence="8 11" id="KW-0472">Membrane</keyword>
<feature type="transmembrane region" description="Helical" evidence="11">
    <location>
        <begin position="917"/>
        <end position="939"/>
    </location>
</feature>
<evidence type="ECO:0000313" key="12">
    <source>
        <dbReference type="EMBL" id="TGY54411.1"/>
    </source>
</evidence>
<comment type="subunit">
    <text evidence="9">Homodimer. Interacts with EssB.</text>
</comment>
<feature type="region of interest" description="Disordered" evidence="10">
    <location>
        <begin position="506"/>
        <end position="558"/>
    </location>
</feature>
<feature type="compositionally biased region" description="Low complexity" evidence="10">
    <location>
        <begin position="519"/>
        <end position="541"/>
    </location>
</feature>
<evidence type="ECO:0000256" key="11">
    <source>
        <dbReference type="SAM" id="Phobius"/>
    </source>
</evidence>
<feature type="transmembrane region" description="Helical" evidence="11">
    <location>
        <begin position="12"/>
        <end position="31"/>
    </location>
</feature>
<dbReference type="InterPro" id="IPR023838">
    <property type="entry name" value="T7SS_EsaA"/>
</dbReference>
<proteinExistence type="inferred from homology"/>
<keyword evidence="7" id="KW-0843">Virulence</keyword>
<evidence type="ECO:0000256" key="9">
    <source>
        <dbReference type="ARBA" id="ARBA00046722"/>
    </source>
</evidence>
<dbReference type="InterPro" id="IPR051328">
    <property type="entry name" value="T7SS_ABC-Transporter"/>
</dbReference>
<keyword evidence="4" id="KW-1003">Cell membrane</keyword>
<dbReference type="RefSeq" id="WP_135942266.1">
    <property type="nucleotide sequence ID" value="NZ_CP140606.1"/>
</dbReference>
<evidence type="ECO:0000256" key="7">
    <source>
        <dbReference type="ARBA" id="ARBA00023026"/>
    </source>
</evidence>
<evidence type="ECO:0000256" key="8">
    <source>
        <dbReference type="ARBA" id="ARBA00023136"/>
    </source>
</evidence>
<evidence type="ECO:0000256" key="5">
    <source>
        <dbReference type="ARBA" id="ARBA00022692"/>
    </source>
</evidence>
<protein>
    <recommendedName>
        <fullName evidence="3">Type VII secretion system accessory factor EsaA</fullName>
    </recommendedName>
</protein>
<dbReference type="AlphaFoldDB" id="A0A4S2EKA3"/>
<keyword evidence="5 11" id="KW-0812">Transmembrane</keyword>
<feature type="transmembrane region" description="Helical" evidence="11">
    <location>
        <begin position="1021"/>
        <end position="1054"/>
    </location>
</feature>
<dbReference type="EMBL" id="SRYK01000043">
    <property type="protein sequence ID" value="TGY54411.1"/>
    <property type="molecule type" value="Genomic_DNA"/>
</dbReference>
<feature type="transmembrane region" description="Helical" evidence="11">
    <location>
        <begin position="978"/>
        <end position="1001"/>
    </location>
</feature>
<evidence type="ECO:0000256" key="6">
    <source>
        <dbReference type="ARBA" id="ARBA00022989"/>
    </source>
</evidence>
<accession>A0A4S2EKA3</accession>
<reference evidence="12 13" key="1">
    <citation type="submission" date="2019-04" db="EMBL/GenBank/DDBJ databases">
        <title>Microbes associate with the intestines of laboratory mice.</title>
        <authorList>
            <person name="Navarre W."/>
            <person name="Wong E."/>
            <person name="Huang K."/>
            <person name="Tropini C."/>
            <person name="Ng K."/>
            <person name="Yu B."/>
        </authorList>
    </citation>
    <scope>NUCLEOTIDE SEQUENCE [LARGE SCALE GENOMIC DNA]</scope>
    <source>
        <strain evidence="12 13">NM26_J9</strain>
    </source>
</reference>
<sequence length="1069" mass="117016">MKKYITKRYFSLALISLLGGCLVFSLVWLGLKNQSVVRHDENAQANNKVRYVLVNQDNGAKFNGKEYNLGGDFLKLVSRDKEHDWQTAPFDMAEAGMNDGTYDVEVVIPENFSARILALQSTDPKQAGISYRVRKGQNEITNQVVGRNVDSLINYFNNRVVRMYFSSLVGNLRSAQVAMERGANQQKNQVSDLSSQVQAPFQGLNDQFATIFSTASVLDENRQASVQADEAFSHSVQALLQGLDQDLTSNNEAEQAARNALHDKLEEQIKLYEALTKKSSAYQLNVGNYFTDTAPVLPLHDASSALVGVVSNDQAALAKQVQQLNEQYQTLHSLQQQLEKEYGLTQTTAEENLATLKAKLNGDNGNNTQILTAFEAQLKKKLSKLGVATELTQADDDSKDLWSKQERKDYQAATQILSKYAKNLGVDYGKPVTYLKENAKEENYQAKVTLNLTADKPNVIQLKGNGAAVTLAQNNIISTLQQAGYQDVKMTPVSQGRFTISFTRPQTTTAVAKTESEPEAATSSKSSESAESSSLAETSSTAKEETSPQTPSVTPLPANYAVEMTVDYQIKETTDYEWSVNGQVQNTGRFVVVTQKNSTELNQNVAQTLALAHEVMAVYSREDDLGNFLATQEQAKIVASPDSLAALVTKSAKLSPELEQYATQLVGQYAKLSQQVKRLGEATGRLTLDDQTPAQIKTLNEISQSLKEAGLQSYLEQVAGIIEWYNKAQLAVNADKTDPSDTESVPLTMASATAEVKPEQLTQQYQTLKASLTTGTKELTTTDKVDTKGLQPIIKDLTNNTTKLQQTTEGIKTSLSQNLKNSQKQANNNQDYAKAFNTVMQNARNGEADNSKVYNFLTNPIKATGSYTAMPKHSLVPYFMTVIGALSAVFIGFGIAKYLPKRTISDQEALIEHTRAWLNLPSVILTFVISLGLGVIFALSTYSVPGIGSRAAWFIYAVTIMTLLTSLITAGARIQREVTLFIFGLVLGLYILLTPFLGILVKAGTFVQVLYRFSPLQNIEAGYTALVSGGTVGIATLLGLILATVAVFGASLFLRPLTNETVVKNDDEN</sequence>
<keyword evidence="6 11" id="KW-1133">Transmembrane helix</keyword>
<feature type="transmembrane region" description="Helical" evidence="11">
    <location>
        <begin position="875"/>
        <end position="896"/>
    </location>
</feature>
<evidence type="ECO:0000256" key="4">
    <source>
        <dbReference type="ARBA" id="ARBA00022475"/>
    </source>
</evidence>
<comment type="similarity">
    <text evidence="2">Belongs to the EsaA family.</text>
</comment>
<evidence type="ECO:0000256" key="2">
    <source>
        <dbReference type="ARBA" id="ARBA00008338"/>
    </source>
</evidence>
<dbReference type="NCBIfam" id="TIGR03929">
    <property type="entry name" value="T7_esaA_Nterm"/>
    <property type="match status" value="1"/>
</dbReference>
<dbReference type="PANTHER" id="PTHR43077:SF10">
    <property type="entry name" value="TRANSPORT PERMEASE PROTEIN"/>
    <property type="match status" value="1"/>
</dbReference>
<organism evidence="12 13">
    <name type="scientific">Ligilactobacillus murinus</name>
    <dbReference type="NCBI Taxonomy" id="1622"/>
    <lineage>
        <taxon>Bacteria</taxon>
        <taxon>Bacillati</taxon>
        <taxon>Bacillota</taxon>
        <taxon>Bacilli</taxon>
        <taxon>Lactobacillales</taxon>
        <taxon>Lactobacillaceae</taxon>
        <taxon>Ligilactobacillus</taxon>
    </lineage>
</organism>
<dbReference type="GO" id="GO:0005886">
    <property type="term" value="C:plasma membrane"/>
    <property type="evidence" value="ECO:0007669"/>
    <property type="project" value="UniProtKB-SubCell"/>
</dbReference>
<gene>
    <name evidence="12" type="primary">esaA</name>
    <name evidence="12" type="ORF">E5340_08000</name>
</gene>
<dbReference type="PROSITE" id="PS51257">
    <property type="entry name" value="PROKAR_LIPOPROTEIN"/>
    <property type="match status" value="1"/>
</dbReference>
<comment type="subcellular location">
    <subcellularLocation>
        <location evidence="1">Cell membrane</location>
        <topology evidence="1">Multi-pass membrane protein</topology>
    </subcellularLocation>
</comment>
<evidence type="ECO:0000256" key="1">
    <source>
        <dbReference type="ARBA" id="ARBA00004651"/>
    </source>
</evidence>
<dbReference type="Gene3D" id="3.40.1710.10">
    <property type="entry name" value="abc type-2 transporter like domain"/>
    <property type="match status" value="1"/>
</dbReference>
<dbReference type="Proteomes" id="UP000306855">
    <property type="component" value="Unassembled WGS sequence"/>
</dbReference>
<feature type="transmembrane region" description="Helical" evidence="11">
    <location>
        <begin position="951"/>
        <end position="971"/>
    </location>
</feature>
<comment type="caution">
    <text evidence="12">The sequence shown here is derived from an EMBL/GenBank/DDBJ whole genome shotgun (WGS) entry which is preliminary data.</text>
</comment>
<evidence type="ECO:0000256" key="3">
    <source>
        <dbReference type="ARBA" id="ARBA00020819"/>
    </source>
</evidence>
<evidence type="ECO:0000313" key="13">
    <source>
        <dbReference type="Proteomes" id="UP000306855"/>
    </source>
</evidence>